<comment type="similarity">
    <text evidence="2">Belongs to the ADIPOR family.</text>
</comment>
<dbReference type="GO" id="GO:0016020">
    <property type="term" value="C:membrane"/>
    <property type="evidence" value="ECO:0007669"/>
    <property type="project" value="UniProtKB-SubCell"/>
</dbReference>
<evidence type="ECO:0000256" key="2">
    <source>
        <dbReference type="ARBA" id="ARBA00007018"/>
    </source>
</evidence>
<keyword evidence="9" id="KW-1185">Reference proteome</keyword>
<dbReference type="AlphaFoldDB" id="A0A7M5VCE8"/>
<accession>A0A7M5VCE8</accession>
<keyword evidence="6" id="KW-0479">Metal-binding</keyword>
<dbReference type="OrthoDB" id="529367at2759"/>
<comment type="subcellular location">
    <subcellularLocation>
        <location evidence="1">Membrane</location>
        <topology evidence="1">Multi-pass membrane protein</topology>
    </subcellularLocation>
</comment>
<feature type="transmembrane region" description="Helical" evidence="7">
    <location>
        <begin position="224"/>
        <end position="243"/>
    </location>
</feature>
<dbReference type="EnsemblMetazoa" id="CLYHEMT010235.1">
    <property type="protein sequence ID" value="CLYHEMP010235.1"/>
    <property type="gene ID" value="CLYHEMG010235"/>
</dbReference>
<keyword evidence="4 7" id="KW-1133">Transmembrane helix</keyword>
<keyword evidence="5 7" id="KW-0472">Membrane</keyword>
<evidence type="ECO:0000256" key="3">
    <source>
        <dbReference type="ARBA" id="ARBA00022692"/>
    </source>
</evidence>
<feature type="transmembrane region" description="Helical" evidence="7">
    <location>
        <begin position="305"/>
        <end position="325"/>
    </location>
</feature>
<dbReference type="RefSeq" id="XP_066928004.1">
    <property type="nucleotide sequence ID" value="XM_067071903.1"/>
</dbReference>
<feature type="transmembrane region" description="Helical" evidence="7">
    <location>
        <begin position="57"/>
        <end position="75"/>
    </location>
</feature>
<feature type="binding site" evidence="6">
    <location>
        <position position="262"/>
    </location>
    <ligand>
        <name>Zn(2+)</name>
        <dbReference type="ChEBI" id="CHEBI:29105"/>
    </ligand>
</feature>
<dbReference type="PANTHER" id="PTHR20855">
    <property type="entry name" value="ADIPOR/PROGESTIN RECEPTOR-RELATED"/>
    <property type="match status" value="1"/>
</dbReference>
<dbReference type="GO" id="GO:0038023">
    <property type="term" value="F:signaling receptor activity"/>
    <property type="evidence" value="ECO:0007669"/>
    <property type="project" value="TreeGrafter"/>
</dbReference>
<reference evidence="8" key="1">
    <citation type="submission" date="2021-01" db="UniProtKB">
        <authorList>
            <consortium name="EnsemblMetazoa"/>
        </authorList>
    </citation>
    <scope>IDENTIFICATION</scope>
</reference>
<evidence type="ECO:0000256" key="6">
    <source>
        <dbReference type="PIRSR" id="PIRSR604254-1"/>
    </source>
</evidence>
<organism evidence="8 9">
    <name type="scientific">Clytia hemisphaerica</name>
    <dbReference type="NCBI Taxonomy" id="252671"/>
    <lineage>
        <taxon>Eukaryota</taxon>
        <taxon>Metazoa</taxon>
        <taxon>Cnidaria</taxon>
        <taxon>Hydrozoa</taxon>
        <taxon>Hydroidolina</taxon>
        <taxon>Leptothecata</taxon>
        <taxon>Obeliida</taxon>
        <taxon>Clytiidae</taxon>
        <taxon>Clytia</taxon>
    </lineage>
</organism>
<dbReference type="GeneID" id="136815447"/>
<evidence type="ECO:0000256" key="1">
    <source>
        <dbReference type="ARBA" id="ARBA00004141"/>
    </source>
</evidence>
<feature type="transmembrane region" description="Helical" evidence="7">
    <location>
        <begin position="193"/>
        <end position="212"/>
    </location>
</feature>
<feature type="transmembrane region" description="Helical" evidence="7">
    <location>
        <begin position="87"/>
        <end position="108"/>
    </location>
</feature>
<feature type="binding site" evidence="6">
    <location>
        <position position="266"/>
    </location>
    <ligand>
        <name>Zn(2+)</name>
        <dbReference type="ChEBI" id="CHEBI:29105"/>
    </ligand>
</feature>
<proteinExistence type="inferred from homology"/>
<name>A0A7M5VCE8_9CNID</name>
<evidence type="ECO:0000256" key="4">
    <source>
        <dbReference type="ARBA" id="ARBA00022989"/>
    </source>
</evidence>
<keyword evidence="6" id="KW-0862">Zinc</keyword>
<dbReference type="GO" id="GO:0046872">
    <property type="term" value="F:metal ion binding"/>
    <property type="evidence" value="ECO:0007669"/>
    <property type="project" value="UniProtKB-KW"/>
</dbReference>
<evidence type="ECO:0000256" key="5">
    <source>
        <dbReference type="ARBA" id="ARBA00023136"/>
    </source>
</evidence>
<dbReference type="Pfam" id="PF03006">
    <property type="entry name" value="HlyIII"/>
    <property type="match status" value="1"/>
</dbReference>
<evidence type="ECO:0000313" key="8">
    <source>
        <dbReference type="EnsemblMetazoa" id="CLYHEMP010235.1"/>
    </source>
</evidence>
<dbReference type="Proteomes" id="UP000594262">
    <property type="component" value="Unplaced"/>
</dbReference>
<dbReference type="PANTHER" id="PTHR20855:SF143">
    <property type="entry name" value="MEMBRANE PROGESTIN RECEPTOR EPSILON"/>
    <property type="match status" value="1"/>
</dbReference>
<feature type="transmembrane region" description="Helical" evidence="7">
    <location>
        <begin position="161"/>
        <end position="181"/>
    </location>
</feature>
<dbReference type="InterPro" id="IPR004254">
    <property type="entry name" value="AdipoR/HlyIII-related"/>
</dbReference>
<evidence type="ECO:0000256" key="7">
    <source>
        <dbReference type="SAM" id="Phobius"/>
    </source>
</evidence>
<keyword evidence="3 7" id="KW-0812">Transmembrane</keyword>
<feature type="binding site" evidence="6">
    <location>
        <position position="110"/>
    </location>
    <ligand>
        <name>Zn(2+)</name>
        <dbReference type="ChEBI" id="CHEBI:29105"/>
    </ligand>
</feature>
<feature type="transmembrane region" description="Helical" evidence="7">
    <location>
        <begin position="120"/>
        <end position="141"/>
    </location>
</feature>
<evidence type="ECO:0000313" key="9">
    <source>
        <dbReference type="Proteomes" id="UP000594262"/>
    </source>
</evidence>
<protein>
    <submittedName>
        <fullName evidence="8">Uncharacterized protein</fullName>
    </submittedName>
</protein>
<sequence>MEKEESFDIVNESDYNLLRHQVPWQYQESYILTGYRKSGMSIWNCMKTLIQTNCNETLNIWTHFCPIFLFAWILIDFTLKEFVIDDPFYWPLYVCVVGMMGFCIMSSLAHTFNALSMDSLYTCFYMDYAFISIYSSTSWLASYLYTRPLDTDIHLLNNAPFLAFVTLKICLISTFQCCCTFRTHMKLEHAIRASSFFVPWLNCVFPYIYRALSCKSPIDCDTSSVPYFGGHVIFILICAVTISTRFPERLSPGTFDFIGQSHQIMHVCAIFSSYFQMLCIKNEMLLREDELRMTEINIQYSKYTFHFLVVAVVLDVLTANLFRFISKNYYSKTNKIE</sequence>